<accession>A0A5C3N028</accession>
<evidence type="ECO:0000256" key="1">
    <source>
        <dbReference type="SAM" id="Coils"/>
    </source>
</evidence>
<keyword evidence="3" id="KW-1185">Reference proteome</keyword>
<evidence type="ECO:0000313" key="2">
    <source>
        <dbReference type="EMBL" id="TFK50820.1"/>
    </source>
</evidence>
<protein>
    <submittedName>
        <fullName evidence="2">Uncharacterized protein</fullName>
    </submittedName>
</protein>
<dbReference type="AlphaFoldDB" id="A0A5C3N028"/>
<organism evidence="2 3">
    <name type="scientific">Heliocybe sulcata</name>
    <dbReference type="NCBI Taxonomy" id="5364"/>
    <lineage>
        <taxon>Eukaryota</taxon>
        <taxon>Fungi</taxon>
        <taxon>Dikarya</taxon>
        <taxon>Basidiomycota</taxon>
        <taxon>Agaricomycotina</taxon>
        <taxon>Agaricomycetes</taxon>
        <taxon>Gloeophyllales</taxon>
        <taxon>Gloeophyllaceae</taxon>
        <taxon>Heliocybe</taxon>
    </lineage>
</organism>
<keyword evidence="1" id="KW-0175">Coiled coil</keyword>
<dbReference type="EMBL" id="ML213512">
    <property type="protein sequence ID" value="TFK50820.1"/>
    <property type="molecule type" value="Genomic_DNA"/>
</dbReference>
<gene>
    <name evidence="2" type="ORF">OE88DRAFT_181529</name>
</gene>
<evidence type="ECO:0000313" key="3">
    <source>
        <dbReference type="Proteomes" id="UP000305948"/>
    </source>
</evidence>
<reference evidence="2 3" key="1">
    <citation type="journal article" date="2019" name="Nat. Ecol. Evol.">
        <title>Megaphylogeny resolves global patterns of mushroom evolution.</title>
        <authorList>
            <person name="Varga T."/>
            <person name="Krizsan K."/>
            <person name="Foldi C."/>
            <person name="Dima B."/>
            <person name="Sanchez-Garcia M."/>
            <person name="Sanchez-Ramirez S."/>
            <person name="Szollosi G.J."/>
            <person name="Szarkandi J.G."/>
            <person name="Papp V."/>
            <person name="Albert L."/>
            <person name="Andreopoulos W."/>
            <person name="Angelini C."/>
            <person name="Antonin V."/>
            <person name="Barry K.W."/>
            <person name="Bougher N.L."/>
            <person name="Buchanan P."/>
            <person name="Buyck B."/>
            <person name="Bense V."/>
            <person name="Catcheside P."/>
            <person name="Chovatia M."/>
            <person name="Cooper J."/>
            <person name="Damon W."/>
            <person name="Desjardin D."/>
            <person name="Finy P."/>
            <person name="Geml J."/>
            <person name="Haridas S."/>
            <person name="Hughes K."/>
            <person name="Justo A."/>
            <person name="Karasinski D."/>
            <person name="Kautmanova I."/>
            <person name="Kiss B."/>
            <person name="Kocsube S."/>
            <person name="Kotiranta H."/>
            <person name="LaButti K.M."/>
            <person name="Lechner B.E."/>
            <person name="Liimatainen K."/>
            <person name="Lipzen A."/>
            <person name="Lukacs Z."/>
            <person name="Mihaltcheva S."/>
            <person name="Morgado L.N."/>
            <person name="Niskanen T."/>
            <person name="Noordeloos M.E."/>
            <person name="Ohm R.A."/>
            <person name="Ortiz-Santana B."/>
            <person name="Ovrebo C."/>
            <person name="Racz N."/>
            <person name="Riley R."/>
            <person name="Savchenko A."/>
            <person name="Shiryaev A."/>
            <person name="Soop K."/>
            <person name="Spirin V."/>
            <person name="Szebenyi C."/>
            <person name="Tomsovsky M."/>
            <person name="Tulloss R.E."/>
            <person name="Uehling J."/>
            <person name="Grigoriev I.V."/>
            <person name="Vagvolgyi C."/>
            <person name="Papp T."/>
            <person name="Martin F.M."/>
            <person name="Miettinen O."/>
            <person name="Hibbett D.S."/>
            <person name="Nagy L.G."/>
        </authorList>
    </citation>
    <scope>NUCLEOTIDE SEQUENCE [LARGE SCALE GENOMIC DNA]</scope>
    <source>
        <strain evidence="2 3">OMC1185</strain>
    </source>
</reference>
<proteinExistence type="predicted"/>
<feature type="coiled-coil region" evidence="1">
    <location>
        <begin position="40"/>
        <end position="67"/>
    </location>
</feature>
<sequence length="79" mass="8659">MEGLSSLVSEYACGEPGRLCAFIMTLCEEEKLWEQMEAEKAAQGEEASQLSQDVQEIQKEIDLATAAAQAVMPAYRKSS</sequence>
<name>A0A5C3N028_9AGAM</name>
<dbReference type="Proteomes" id="UP000305948">
    <property type="component" value="Unassembled WGS sequence"/>
</dbReference>